<sequence length="190" mass="21754">MSFQKYDIIITASRFSAHRTQLTKEIQKLGKKFYYVHSKVDADLDAAEKCRPRTYNEEGILEIRNNYNKNLKKASGSSPWVFLISSWKPAKYDFQLLLKILEKEMDEHKRQIFIHSLPNISAQILKKKRAELERQIWKEALVSGAISAVPLPGLSFAVDITRLVVNVTARLLAWMMMSSAVSLGRLASLL</sequence>
<dbReference type="InterPro" id="IPR030385">
    <property type="entry name" value="G_IRG_dom"/>
</dbReference>
<evidence type="ECO:0000256" key="1">
    <source>
        <dbReference type="ARBA" id="ARBA00005429"/>
    </source>
</evidence>
<evidence type="ECO:0000256" key="2">
    <source>
        <dbReference type="ARBA" id="ARBA00022741"/>
    </source>
</evidence>
<dbReference type="EMBL" id="AKHW03006817">
    <property type="protein sequence ID" value="KYO18370.1"/>
    <property type="molecule type" value="Genomic_DNA"/>
</dbReference>
<feature type="domain" description="IRG-type G" evidence="5">
    <location>
        <begin position="1"/>
        <end position="104"/>
    </location>
</feature>
<dbReference type="SUPFAM" id="SSF52540">
    <property type="entry name" value="P-loop containing nucleoside triphosphate hydrolases"/>
    <property type="match status" value="1"/>
</dbReference>
<dbReference type="Pfam" id="PF05049">
    <property type="entry name" value="IIGP"/>
    <property type="match status" value="1"/>
</dbReference>
<accession>A0A151M1K9</accession>
<dbReference type="Proteomes" id="UP000050525">
    <property type="component" value="Unassembled WGS sequence"/>
</dbReference>
<protein>
    <recommendedName>
        <fullName evidence="5">IRG-type G domain-containing protein</fullName>
    </recommendedName>
</protein>
<evidence type="ECO:0000259" key="5">
    <source>
        <dbReference type="PROSITE" id="PS51716"/>
    </source>
</evidence>
<keyword evidence="7" id="KW-1185">Reference proteome</keyword>
<dbReference type="GO" id="GO:0016020">
    <property type="term" value="C:membrane"/>
    <property type="evidence" value="ECO:0007669"/>
    <property type="project" value="InterPro"/>
</dbReference>
<proteinExistence type="inferred from homology"/>
<reference evidence="6 7" key="1">
    <citation type="journal article" date="2012" name="Genome Biol.">
        <title>Sequencing three crocodilian genomes to illuminate the evolution of archosaurs and amniotes.</title>
        <authorList>
            <person name="St John J.A."/>
            <person name="Braun E.L."/>
            <person name="Isberg S.R."/>
            <person name="Miles L.G."/>
            <person name="Chong A.Y."/>
            <person name="Gongora J."/>
            <person name="Dalzell P."/>
            <person name="Moran C."/>
            <person name="Bed'hom B."/>
            <person name="Abzhanov A."/>
            <person name="Burgess S.C."/>
            <person name="Cooksey A.M."/>
            <person name="Castoe T.A."/>
            <person name="Crawford N.G."/>
            <person name="Densmore L.D."/>
            <person name="Drew J.C."/>
            <person name="Edwards S.V."/>
            <person name="Faircloth B.C."/>
            <person name="Fujita M.K."/>
            <person name="Greenwold M.J."/>
            <person name="Hoffmann F.G."/>
            <person name="Howard J.M."/>
            <person name="Iguchi T."/>
            <person name="Janes D.E."/>
            <person name="Khan S.Y."/>
            <person name="Kohno S."/>
            <person name="de Koning A.J."/>
            <person name="Lance S.L."/>
            <person name="McCarthy F.M."/>
            <person name="McCormack J.E."/>
            <person name="Merchant M.E."/>
            <person name="Peterson D.G."/>
            <person name="Pollock D.D."/>
            <person name="Pourmand N."/>
            <person name="Raney B.J."/>
            <person name="Roessler K.A."/>
            <person name="Sanford J.R."/>
            <person name="Sawyer R.H."/>
            <person name="Schmidt C.J."/>
            <person name="Triplett E.W."/>
            <person name="Tuberville T.D."/>
            <person name="Venegas-Anaya M."/>
            <person name="Howard J.T."/>
            <person name="Jarvis E.D."/>
            <person name="Guillette L.J.Jr."/>
            <person name="Glenn T.C."/>
            <person name="Green R.E."/>
            <person name="Ray D.A."/>
        </authorList>
    </citation>
    <scope>NUCLEOTIDE SEQUENCE [LARGE SCALE GENOMIC DNA]</scope>
    <source>
        <strain evidence="6">KSC_2009_1</strain>
    </source>
</reference>
<dbReference type="InterPro" id="IPR027417">
    <property type="entry name" value="P-loop_NTPase"/>
</dbReference>
<dbReference type="Gene3D" id="3.40.50.300">
    <property type="entry name" value="P-loop containing nucleotide triphosphate hydrolases"/>
    <property type="match status" value="1"/>
</dbReference>
<evidence type="ECO:0000256" key="3">
    <source>
        <dbReference type="ARBA" id="ARBA00022801"/>
    </source>
</evidence>
<evidence type="ECO:0000313" key="6">
    <source>
        <dbReference type="EMBL" id="KYO18370.1"/>
    </source>
</evidence>
<keyword evidence="2" id="KW-0547">Nucleotide-binding</keyword>
<dbReference type="PANTHER" id="PTHR32341:SF10">
    <property type="entry name" value="INTERFERON-INDUCIBLE GTPASE 5"/>
    <property type="match status" value="1"/>
</dbReference>
<comment type="caution">
    <text evidence="6">The sequence shown here is derived from an EMBL/GenBank/DDBJ whole genome shotgun (WGS) entry which is preliminary data.</text>
</comment>
<name>A0A151M1K9_ALLMI</name>
<evidence type="ECO:0000313" key="7">
    <source>
        <dbReference type="Proteomes" id="UP000050525"/>
    </source>
</evidence>
<organism evidence="6 7">
    <name type="scientific">Alligator mississippiensis</name>
    <name type="common">American alligator</name>
    <dbReference type="NCBI Taxonomy" id="8496"/>
    <lineage>
        <taxon>Eukaryota</taxon>
        <taxon>Metazoa</taxon>
        <taxon>Chordata</taxon>
        <taxon>Craniata</taxon>
        <taxon>Vertebrata</taxon>
        <taxon>Euteleostomi</taxon>
        <taxon>Archelosauria</taxon>
        <taxon>Archosauria</taxon>
        <taxon>Crocodylia</taxon>
        <taxon>Alligatoridae</taxon>
        <taxon>Alligatorinae</taxon>
        <taxon>Alligator</taxon>
    </lineage>
</organism>
<dbReference type="AlphaFoldDB" id="A0A151M1K9"/>
<dbReference type="InterPro" id="IPR051515">
    <property type="entry name" value="IRG"/>
</dbReference>
<dbReference type="PROSITE" id="PS51716">
    <property type="entry name" value="G_IRG"/>
    <property type="match status" value="1"/>
</dbReference>
<evidence type="ECO:0000256" key="4">
    <source>
        <dbReference type="ARBA" id="ARBA00023134"/>
    </source>
</evidence>
<dbReference type="PANTHER" id="PTHR32341">
    <property type="entry name" value="INTERFERON-INDUCIBLE GTPASE"/>
    <property type="match status" value="1"/>
</dbReference>
<comment type="similarity">
    <text evidence="1">Belongs to the TRAFAC class dynamin-like GTPase superfamily. IRG family.</text>
</comment>
<dbReference type="GO" id="GO:0005525">
    <property type="term" value="F:GTP binding"/>
    <property type="evidence" value="ECO:0007669"/>
    <property type="project" value="UniProtKB-KW"/>
</dbReference>
<dbReference type="GO" id="GO:0016787">
    <property type="term" value="F:hydrolase activity"/>
    <property type="evidence" value="ECO:0007669"/>
    <property type="project" value="UniProtKB-KW"/>
</dbReference>
<keyword evidence="3" id="KW-0378">Hydrolase</keyword>
<gene>
    <name evidence="6" type="ORF">Y1Q_0008496</name>
</gene>
<keyword evidence="4" id="KW-0342">GTP-binding</keyword>
<dbReference type="InterPro" id="IPR007743">
    <property type="entry name" value="Immunity-related_GTPase-like"/>
</dbReference>